<feature type="region of interest" description="Disordered" evidence="1">
    <location>
        <begin position="44"/>
        <end position="73"/>
    </location>
</feature>
<evidence type="ECO:0000256" key="2">
    <source>
        <dbReference type="SAM" id="Phobius"/>
    </source>
</evidence>
<protein>
    <submittedName>
        <fullName evidence="4">SPOR domain-containing protein</fullName>
    </submittedName>
</protein>
<dbReference type="KEGG" id="coh:EAV92_11930"/>
<dbReference type="InterPro" id="IPR007730">
    <property type="entry name" value="SPOR-like_dom"/>
</dbReference>
<dbReference type="Pfam" id="PF05036">
    <property type="entry name" value="SPOR"/>
    <property type="match status" value="1"/>
</dbReference>
<evidence type="ECO:0000313" key="4">
    <source>
        <dbReference type="EMBL" id="AYQ73216.1"/>
    </source>
</evidence>
<evidence type="ECO:0000256" key="1">
    <source>
        <dbReference type="SAM" id="MobiDB-lite"/>
    </source>
</evidence>
<reference evidence="4 5" key="1">
    <citation type="submission" date="2018-10" db="EMBL/GenBank/DDBJ databases">
        <title>Genome Sequence of Cohnella sp.</title>
        <authorList>
            <person name="Srinivasan S."/>
            <person name="Kim M.K."/>
        </authorList>
    </citation>
    <scope>NUCLEOTIDE SEQUENCE [LARGE SCALE GENOMIC DNA]</scope>
    <source>
        <strain evidence="4 5">18JY8-7</strain>
    </source>
</reference>
<dbReference type="PROSITE" id="PS51724">
    <property type="entry name" value="SPOR"/>
    <property type="match status" value="1"/>
</dbReference>
<evidence type="ECO:0000313" key="5">
    <source>
        <dbReference type="Proteomes" id="UP000269097"/>
    </source>
</evidence>
<proteinExistence type="predicted"/>
<name>A0A3G3JY78_9BACL</name>
<keyword evidence="2" id="KW-0812">Transmembrane</keyword>
<keyword evidence="5" id="KW-1185">Reference proteome</keyword>
<dbReference type="EMBL" id="CP033433">
    <property type="protein sequence ID" value="AYQ73216.1"/>
    <property type="molecule type" value="Genomic_DNA"/>
</dbReference>
<dbReference type="GO" id="GO:0042834">
    <property type="term" value="F:peptidoglycan binding"/>
    <property type="evidence" value="ECO:0007669"/>
    <property type="project" value="InterPro"/>
</dbReference>
<feature type="domain" description="SPOR" evidence="3">
    <location>
        <begin position="257"/>
        <end position="332"/>
    </location>
</feature>
<dbReference type="Proteomes" id="UP000269097">
    <property type="component" value="Chromosome"/>
</dbReference>
<evidence type="ECO:0000259" key="3">
    <source>
        <dbReference type="PROSITE" id="PS51724"/>
    </source>
</evidence>
<gene>
    <name evidence="4" type="ORF">EAV92_11930</name>
</gene>
<keyword evidence="2" id="KW-1133">Transmembrane helix</keyword>
<dbReference type="SUPFAM" id="SSF110997">
    <property type="entry name" value="Sporulation related repeat"/>
    <property type="match status" value="1"/>
</dbReference>
<dbReference type="InterPro" id="IPR036680">
    <property type="entry name" value="SPOR-like_sf"/>
</dbReference>
<dbReference type="Gene3D" id="3.30.70.1070">
    <property type="entry name" value="Sporulation related repeat"/>
    <property type="match status" value="1"/>
</dbReference>
<sequence>MKLPGHREYLSRSSHILVTRNAQTSVQGRDRNMQQKARMTFRFEPARKDEPPKPVPELRRTEVEPAAPRTEERIVDKDIGGPAELDADKLEQLIRGAETKKANADLPLQTASAVKPKRRETVIPLPESRKAPEMPVMPAAVVTPVATAIPEEQGEPQRGWPEIDESILREYAASGTRMRSDGPSWWKVFASVAGAIATGALFGYLVLTLFAGESPLPSSGGTAAETASPAQAAVSSPSASPGAYASAASGAGIAAELPGETYYWLQYGVFRSEESMDAALAELKDKGYPGYGDRTDGYRVYAGAAASKEEAELLAAQMPGLEIFVKSSEIGPVKLASADAAGLEAFVEQSHKLAQQLAHLSVAALQDELPQPIGESDLASLRDTHAAWLKTLPAVDKLEGPAKDAGMTMAQSLNAAMVSLDDYGKKISRFHLWSVQKDVMEAIGAGLSMRTAVAAGTAK</sequence>
<dbReference type="AlphaFoldDB" id="A0A3G3JY78"/>
<accession>A0A3G3JY78</accession>
<keyword evidence="2" id="KW-0472">Membrane</keyword>
<organism evidence="4 5">
    <name type="scientific">Cohnella candidum</name>
    <dbReference type="NCBI Taxonomy" id="2674991"/>
    <lineage>
        <taxon>Bacteria</taxon>
        <taxon>Bacillati</taxon>
        <taxon>Bacillota</taxon>
        <taxon>Bacilli</taxon>
        <taxon>Bacillales</taxon>
        <taxon>Paenibacillaceae</taxon>
        <taxon>Cohnella</taxon>
    </lineage>
</organism>
<feature type="transmembrane region" description="Helical" evidence="2">
    <location>
        <begin position="188"/>
        <end position="211"/>
    </location>
</feature>